<comment type="caution">
    <text evidence="2">The sequence shown here is derived from an EMBL/GenBank/DDBJ whole genome shotgun (WGS) entry which is preliminary data.</text>
</comment>
<feature type="compositionally biased region" description="Basic and acidic residues" evidence="1">
    <location>
        <begin position="112"/>
        <end position="125"/>
    </location>
</feature>
<name>A0AAV6XFW9_9LAMI</name>
<dbReference type="InterPro" id="IPR038796">
    <property type="entry name" value="At1g76070-like"/>
</dbReference>
<feature type="region of interest" description="Disordered" evidence="1">
    <location>
        <begin position="425"/>
        <end position="529"/>
    </location>
</feature>
<feature type="compositionally biased region" description="Basic and acidic residues" evidence="1">
    <location>
        <begin position="508"/>
        <end position="529"/>
    </location>
</feature>
<dbReference type="Proteomes" id="UP000826271">
    <property type="component" value="Unassembled WGS sequence"/>
</dbReference>
<proteinExistence type="predicted"/>
<dbReference type="EMBL" id="WHWC01000008">
    <property type="protein sequence ID" value="KAG8377993.1"/>
    <property type="molecule type" value="Genomic_DNA"/>
</dbReference>
<keyword evidence="3" id="KW-1185">Reference proteome</keyword>
<feature type="region of interest" description="Disordered" evidence="1">
    <location>
        <begin position="630"/>
        <end position="683"/>
    </location>
</feature>
<evidence type="ECO:0000256" key="1">
    <source>
        <dbReference type="SAM" id="MobiDB-lite"/>
    </source>
</evidence>
<dbReference type="PANTHER" id="PTHR34779:SF1">
    <property type="entry name" value="OS09G0542900 PROTEIN"/>
    <property type="match status" value="1"/>
</dbReference>
<feature type="region of interest" description="Disordered" evidence="1">
    <location>
        <begin position="95"/>
        <end position="134"/>
    </location>
</feature>
<protein>
    <submittedName>
        <fullName evidence="2">Uncharacterized protein</fullName>
    </submittedName>
</protein>
<gene>
    <name evidence="2" type="ORF">BUALT_Bualt08G0091500</name>
</gene>
<feature type="region of interest" description="Disordered" evidence="1">
    <location>
        <begin position="30"/>
        <end position="55"/>
    </location>
</feature>
<dbReference type="AlphaFoldDB" id="A0AAV6XFW9"/>
<organism evidence="2 3">
    <name type="scientific">Buddleja alternifolia</name>
    <dbReference type="NCBI Taxonomy" id="168488"/>
    <lineage>
        <taxon>Eukaryota</taxon>
        <taxon>Viridiplantae</taxon>
        <taxon>Streptophyta</taxon>
        <taxon>Embryophyta</taxon>
        <taxon>Tracheophyta</taxon>
        <taxon>Spermatophyta</taxon>
        <taxon>Magnoliopsida</taxon>
        <taxon>eudicotyledons</taxon>
        <taxon>Gunneridae</taxon>
        <taxon>Pentapetalae</taxon>
        <taxon>asterids</taxon>
        <taxon>lamiids</taxon>
        <taxon>Lamiales</taxon>
        <taxon>Scrophulariaceae</taxon>
        <taxon>Buddlejeae</taxon>
        <taxon>Buddleja</taxon>
    </lineage>
</organism>
<feature type="compositionally biased region" description="Basic and acidic residues" evidence="1">
    <location>
        <begin position="465"/>
        <end position="478"/>
    </location>
</feature>
<reference evidence="2" key="1">
    <citation type="submission" date="2019-10" db="EMBL/GenBank/DDBJ databases">
        <authorList>
            <person name="Zhang R."/>
            <person name="Pan Y."/>
            <person name="Wang J."/>
            <person name="Ma R."/>
            <person name="Yu S."/>
        </authorList>
    </citation>
    <scope>NUCLEOTIDE SEQUENCE</scope>
    <source>
        <strain evidence="2">LA-IB0</strain>
        <tissue evidence="2">Leaf</tissue>
    </source>
</reference>
<sequence>MEKPTTSNKSMNKILKFLPKAAQAAVSFQLNPPFSPGRDKHKAHTNKGFSGPIMSMIPAEARTKSRSFETAEPTSPKVSCMGQIKIKHKNKICKTKKHASLPRELNRVSSSRPEKVTKTKPELKKKPSASGLKKIFGSRRKSDALIIDHTAKPRLAERAPSLSQMRRFASSRDTFSNFDWTTAQIAPEEEDRDYYSDEDRGYSDGEDDVIIPFSAPILGAGDGAGAGYGGGLGLEPRKEINLWKRRTMAQPKPLQLNMGLSPPPRPNDGMEESDGDGPPPITVTPNQRKKKLKRHLVGAVSPTKMTENTNVEVPIHAHGTSDQTSSDFSAQSKNQADHPVPDAARENRWDPHHLKNTWRQTVSAPSYYTGEGEIDEFEQENVMEESHAAEGGEDSECNIPEGSLSEEEIRVMAAPYRRALVIKEKSTHHSNTEGTEADGGTRSSEVPTTHGPWNIVQPRNRRGPLRRENAKQLGKSKDSPVFYFGQGSNQAGKKDAPQAAAGNTTGTKVHEKEIADRGKKKMVNTERSDTGSRFDILNDVGEEELRGVEVNRDSGLRKNYQKETTPVAKRRIFKDKRKVQQTSVIHIKHVRPIERGNTYPIVNNSISSQVENEELLDKTSFTRPELDELYGIGDQQLGKNPSADRTYMGKQPRSHEPPGDGLIDSDEEASSEGVDFVDSVLDM</sequence>
<feature type="compositionally biased region" description="Basic residues" evidence="1">
    <location>
        <begin position="287"/>
        <end position="296"/>
    </location>
</feature>
<feature type="region of interest" description="Disordered" evidence="1">
    <location>
        <begin position="249"/>
        <end position="357"/>
    </location>
</feature>
<evidence type="ECO:0000313" key="2">
    <source>
        <dbReference type="EMBL" id="KAG8377993.1"/>
    </source>
</evidence>
<accession>A0AAV6XFW9</accession>
<feature type="compositionally biased region" description="Polar residues" evidence="1">
    <location>
        <begin position="320"/>
        <end position="334"/>
    </location>
</feature>
<evidence type="ECO:0000313" key="3">
    <source>
        <dbReference type="Proteomes" id="UP000826271"/>
    </source>
</evidence>
<dbReference type="PANTHER" id="PTHR34779">
    <property type="entry name" value="OS09G0542900 PROTEIN"/>
    <property type="match status" value="1"/>
</dbReference>
<feature type="compositionally biased region" description="Basic and acidic residues" evidence="1">
    <location>
        <begin position="335"/>
        <end position="353"/>
    </location>
</feature>